<dbReference type="RefSeq" id="WP_242617434.1">
    <property type="nucleotide sequence ID" value="NZ_SGXG01000001.1"/>
</dbReference>
<sequence>MKAKLELLAKGKLFFRCCLLFWLSVLPFYVNAQLGFPYCETFDGGSVQSNTVFGGTARLLDGVIRLTDAGVDQNGYVYIDIPFPSAYGLKASFEYYIYGGSGADGLSFFLFDAATPNFSPGGFGGSLGYAQRNNQPGLSRGYLGIGFDSFGNFGNSSEGKIGGFFGVGTALVPNTVVVRGPGNGLTGYPFVVGRRTMETGNDGMRPDNQFTISSGGFNTNRITDPNIPGYRKVFIELQPNPFEGGFFLTVRMLVTISPGRPEIITIFDRPYFFTSPGSLKVGFAASTGGFTNIHEIDNLTVEVFDLDGLEDPLAKNIDDKASCAAQENTFEITLNEVELFNENSEIACLQFYPSLEAIEEEDSNVCSRAKCRPENRVLVLPQGIFKAADVGGKFTFFPNPEFIDDTVKVYYTVTDNYGKTSKGKYISLLIQESPDPVSLVADGIPSNTDQARKCEGEGVLLKARGADDYFAYEW</sequence>
<evidence type="ECO:0000313" key="2">
    <source>
        <dbReference type="Proteomes" id="UP000292209"/>
    </source>
</evidence>
<dbReference type="EMBL" id="SGXG01000001">
    <property type="protein sequence ID" value="RZS96569.1"/>
    <property type="molecule type" value="Genomic_DNA"/>
</dbReference>
<name>A0A4V2F6J8_9BACT</name>
<gene>
    <name evidence="1" type="ORF">BC751_2146</name>
</gene>
<dbReference type="SUPFAM" id="SSF49899">
    <property type="entry name" value="Concanavalin A-like lectins/glucanases"/>
    <property type="match status" value="1"/>
</dbReference>
<dbReference type="InterPro" id="IPR013320">
    <property type="entry name" value="ConA-like_dom_sf"/>
</dbReference>
<dbReference type="Gene3D" id="2.60.120.200">
    <property type="match status" value="1"/>
</dbReference>
<comment type="caution">
    <text evidence="1">The sequence shown here is derived from an EMBL/GenBank/DDBJ whole genome shotgun (WGS) entry which is preliminary data.</text>
</comment>
<dbReference type="GO" id="GO:0005975">
    <property type="term" value="P:carbohydrate metabolic process"/>
    <property type="evidence" value="ECO:0007669"/>
    <property type="project" value="UniProtKB-ARBA"/>
</dbReference>
<reference evidence="1 2" key="1">
    <citation type="submission" date="2019-02" db="EMBL/GenBank/DDBJ databases">
        <title>Genomic Encyclopedia of Archaeal and Bacterial Type Strains, Phase II (KMG-II): from individual species to whole genera.</title>
        <authorList>
            <person name="Goeker M."/>
        </authorList>
    </citation>
    <scope>NUCLEOTIDE SEQUENCE [LARGE SCALE GENOMIC DNA]</scope>
    <source>
        <strain evidence="1 2">DSM 21411</strain>
    </source>
</reference>
<proteinExistence type="predicted"/>
<dbReference type="GO" id="GO:0004553">
    <property type="term" value="F:hydrolase activity, hydrolyzing O-glycosyl compounds"/>
    <property type="evidence" value="ECO:0007669"/>
    <property type="project" value="UniProtKB-ARBA"/>
</dbReference>
<accession>A0A4V2F6J8</accession>
<evidence type="ECO:0000313" key="1">
    <source>
        <dbReference type="EMBL" id="RZS96569.1"/>
    </source>
</evidence>
<protein>
    <submittedName>
        <fullName evidence="1">Uncharacterized protein</fullName>
    </submittedName>
</protein>
<organism evidence="1 2">
    <name type="scientific">Cecembia calidifontis</name>
    <dbReference type="NCBI Taxonomy" id="1187080"/>
    <lineage>
        <taxon>Bacteria</taxon>
        <taxon>Pseudomonadati</taxon>
        <taxon>Bacteroidota</taxon>
        <taxon>Cytophagia</taxon>
        <taxon>Cytophagales</taxon>
        <taxon>Cyclobacteriaceae</taxon>
        <taxon>Cecembia</taxon>
    </lineage>
</organism>
<dbReference type="AlphaFoldDB" id="A0A4V2F6J8"/>
<keyword evidence="2" id="KW-1185">Reference proteome</keyword>
<dbReference type="Proteomes" id="UP000292209">
    <property type="component" value="Unassembled WGS sequence"/>
</dbReference>